<dbReference type="AlphaFoldDB" id="A0A0L0BXK9"/>
<gene>
    <name evidence="1" type="ORF">FF38_11609</name>
</gene>
<protein>
    <submittedName>
        <fullName evidence="1">Uncharacterized protein</fullName>
    </submittedName>
</protein>
<dbReference type="Proteomes" id="UP000037069">
    <property type="component" value="Unassembled WGS sequence"/>
</dbReference>
<evidence type="ECO:0000313" key="2">
    <source>
        <dbReference type="Proteomes" id="UP000037069"/>
    </source>
</evidence>
<reference evidence="1 2" key="1">
    <citation type="journal article" date="2015" name="Nat. Commun.">
        <title>Lucilia cuprina genome unlocks parasitic fly biology to underpin future interventions.</title>
        <authorList>
            <person name="Anstead C.A."/>
            <person name="Korhonen P.K."/>
            <person name="Young N.D."/>
            <person name="Hall R.S."/>
            <person name="Jex A.R."/>
            <person name="Murali S.C."/>
            <person name="Hughes D.S."/>
            <person name="Lee S.F."/>
            <person name="Perry T."/>
            <person name="Stroehlein A.J."/>
            <person name="Ansell B.R."/>
            <person name="Breugelmans B."/>
            <person name="Hofmann A."/>
            <person name="Qu J."/>
            <person name="Dugan S."/>
            <person name="Lee S.L."/>
            <person name="Chao H."/>
            <person name="Dinh H."/>
            <person name="Han Y."/>
            <person name="Doddapaneni H.V."/>
            <person name="Worley K.C."/>
            <person name="Muzny D.M."/>
            <person name="Ioannidis P."/>
            <person name="Waterhouse R.M."/>
            <person name="Zdobnov E.M."/>
            <person name="James P.J."/>
            <person name="Bagnall N.H."/>
            <person name="Kotze A.C."/>
            <person name="Gibbs R.A."/>
            <person name="Richards S."/>
            <person name="Batterham P."/>
            <person name="Gasser R.B."/>
        </authorList>
    </citation>
    <scope>NUCLEOTIDE SEQUENCE [LARGE SCALE GENOMIC DNA]</scope>
    <source>
        <strain evidence="1 2">LS</strain>
        <tissue evidence="1">Full body</tissue>
    </source>
</reference>
<dbReference type="EMBL" id="JRES01001278">
    <property type="protein sequence ID" value="KNC23999.1"/>
    <property type="molecule type" value="Genomic_DNA"/>
</dbReference>
<comment type="caution">
    <text evidence="1">The sequence shown here is derived from an EMBL/GenBank/DDBJ whole genome shotgun (WGS) entry which is preliminary data.</text>
</comment>
<accession>A0A0L0BXK9</accession>
<sequence length="153" mass="17914">MDPLNELTRQDSNWVVEDEEILETVEHILCSCPRVLSLRLKRLGRIFHDELGDDNMAEIKTKSNQYTIRNEQEEYKNFSRGNNWSVRIKGNWVGNTQDFCRLCEDEEVLETVCSCPRVQSLRLKRLGRRFHDKLGDVAMTNNGDFPSISTFFL</sequence>
<name>A0A0L0BXK9_LUCCU</name>
<proteinExistence type="predicted"/>
<keyword evidence="2" id="KW-1185">Reference proteome</keyword>
<evidence type="ECO:0000313" key="1">
    <source>
        <dbReference type="EMBL" id="KNC23999.1"/>
    </source>
</evidence>
<organism evidence="1 2">
    <name type="scientific">Lucilia cuprina</name>
    <name type="common">Green bottle fly</name>
    <name type="synonym">Australian sheep blowfly</name>
    <dbReference type="NCBI Taxonomy" id="7375"/>
    <lineage>
        <taxon>Eukaryota</taxon>
        <taxon>Metazoa</taxon>
        <taxon>Ecdysozoa</taxon>
        <taxon>Arthropoda</taxon>
        <taxon>Hexapoda</taxon>
        <taxon>Insecta</taxon>
        <taxon>Pterygota</taxon>
        <taxon>Neoptera</taxon>
        <taxon>Endopterygota</taxon>
        <taxon>Diptera</taxon>
        <taxon>Brachycera</taxon>
        <taxon>Muscomorpha</taxon>
        <taxon>Oestroidea</taxon>
        <taxon>Calliphoridae</taxon>
        <taxon>Luciliinae</taxon>
        <taxon>Lucilia</taxon>
    </lineage>
</organism>